<dbReference type="InterPro" id="IPR007219">
    <property type="entry name" value="XnlR_reg_dom"/>
</dbReference>
<name>A0ABQ7JQ30_9FUNG</name>
<dbReference type="CDD" id="cd00067">
    <property type="entry name" value="GAL4"/>
    <property type="match status" value="1"/>
</dbReference>
<evidence type="ECO:0000259" key="9">
    <source>
        <dbReference type="PROSITE" id="PS50048"/>
    </source>
</evidence>
<protein>
    <recommendedName>
        <fullName evidence="9">Zn(2)-C6 fungal-type domain-containing protein</fullName>
    </recommendedName>
</protein>
<dbReference type="InterPro" id="IPR036864">
    <property type="entry name" value="Zn2-C6_fun-type_DNA-bd_sf"/>
</dbReference>
<keyword evidence="7" id="KW-0539">Nucleus</keyword>
<feature type="region of interest" description="Disordered" evidence="8">
    <location>
        <begin position="120"/>
        <end position="175"/>
    </location>
</feature>
<feature type="compositionally biased region" description="Low complexity" evidence="8">
    <location>
        <begin position="1066"/>
        <end position="1081"/>
    </location>
</feature>
<comment type="caution">
    <text evidence="10">The sequence shown here is derived from an EMBL/GenBank/DDBJ whole genome shotgun (WGS) entry which is preliminary data.</text>
</comment>
<feature type="compositionally biased region" description="Polar residues" evidence="8">
    <location>
        <begin position="968"/>
        <end position="978"/>
    </location>
</feature>
<feature type="compositionally biased region" description="Pro residues" evidence="8">
    <location>
        <begin position="1092"/>
        <end position="1101"/>
    </location>
</feature>
<evidence type="ECO:0000256" key="6">
    <source>
        <dbReference type="ARBA" id="ARBA00023163"/>
    </source>
</evidence>
<gene>
    <name evidence="10" type="ORF">BGZ96_012609</name>
</gene>
<dbReference type="PROSITE" id="PS00463">
    <property type="entry name" value="ZN2_CY6_FUNGAL_1"/>
    <property type="match status" value="1"/>
</dbReference>
<feature type="region of interest" description="Disordered" evidence="8">
    <location>
        <begin position="1066"/>
        <end position="1118"/>
    </location>
</feature>
<evidence type="ECO:0000256" key="4">
    <source>
        <dbReference type="ARBA" id="ARBA00023015"/>
    </source>
</evidence>
<evidence type="ECO:0000256" key="8">
    <source>
        <dbReference type="SAM" id="MobiDB-lite"/>
    </source>
</evidence>
<reference evidence="10 11" key="1">
    <citation type="journal article" date="2020" name="Fungal Divers.">
        <title>Resolving the Mortierellaceae phylogeny through synthesis of multi-gene phylogenetics and phylogenomics.</title>
        <authorList>
            <person name="Vandepol N."/>
            <person name="Liber J."/>
            <person name="Desiro A."/>
            <person name="Na H."/>
            <person name="Kennedy M."/>
            <person name="Barry K."/>
            <person name="Grigoriev I.V."/>
            <person name="Miller A.N."/>
            <person name="O'Donnell K."/>
            <person name="Stajich J.E."/>
            <person name="Bonito G."/>
        </authorList>
    </citation>
    <scope>NUCLEOTIDE SEQUENCE [LARGE SCALE GENOMIC DNA]</scope>
    <source>
        <strain evidence="10 11">AD045</strain>
    </source>
</reference>
<feature type="domain" description="Zn(2)-C6 fungal-type" evidence="9">
    <location>
        <begin position="51"/>
        <end position="80"/>
    </location>
</feature>
<accession>A0ABQ7JQ30</accession>
<dbReference type="Gene3D" id="4.10.240.10">
    <property type="entry name" value="Zn(2)-C6 fungal-type DNA-binding domain"/>
    <property type="match status" value="1"/>
</dbReference>
<evidence type="ECO:0000256" key="5">
    <source>
        <dbReference type="ARBA" id="ARBA00023125"/>
    </source>
</evidence>
<evidence type="ECO:0000256" key="7">
    <source>
        <dbReference type="ARBA" id="ARBA00023242"/>
    </source>
</evidence>
<dbReference type="Proteomes" id="UP001194696">
    <property type="component" value="Unassembled WGS sequence"/>
</dbReference>
<keyword evidence="5" id="KW-0238">DNA-binding</keyword>
<feature type="compositionally biased region" description="Low complexity" evidence="8">
    <location>
        <begin position="997"/>
        <end position="1014"/>
    </location>
</feature>
<dbReference type="PANTHER" id="PTHR31313:SF81">
    <property type="entry name" value="TY1 ENHANCER ACTIVATOR"/>
    <property type="match status" value="1"/>
</dbReference>
<proteinExistence type="predicted"/>
<evidence type="ECO:0000256" key="1">
    <source>
        <dbReference type="ARBA" id="ARBA00004123"/>
    </source>
</evidence>
<dbReference type="SMART" id="SM00066">
    <property type="entry name" value="GAL4"/>
    <property type="match status" value="1"/>
</dbReference>
<feature type="region of interest" description="Disordered" evidence="8">
    <location>
        <begin position="957"/>
        <end position="1037"/>
    </location>
</feature>
<dbReference type="EMBL" id="JAAAIM010000967">
    <property type="protein sequence ID" value="KAG0283017.1"/>
    <property type="molecule type" value="Genomic_DNA"/>
</dbReference>
<organism evidence="10 11">
    <name type="scientific">Linnemannia gamsii</name>
    <dbReference type="NCBI Taxonomy" id="64522"/>
    <lineage>
        <taxon>Eukaryota</taxon>
        <taxon>Fungi</taxon>
        <taxon>Fungi incertae sedis</taxon>
        <taxon>Mucoromycota</taxon>
        <taxon>Mortierellomycotina</taxon>
        <taxon>Mortierellomycetes</taxon>
        <taxon>Mortierellales</taxon>
        <taxon>Mortierellaceae</taxon>
        <taxon>Linnemannia</taxon>
    </lineage>
</organism>
<evidence type="ECO:0000313" key="10">
    <source>
        <dbReference type="EMBL" id="KAG0283017.1"/>
    </source>
</evidence>
<dbReference type="SMART" id="SM00906">
    <property type="entry name" value="Fungal_trans"/>
    <property type="match status" value="1"/>
</dbReference>
<dbReference type="InterPro" id="IPR001138">
    <property type="entry name" value="Zn2Cys6_DnaBD"/>
</dbReference>
<feature type="compositionally biased region" description="Low complexity" evidence="8">
    <location>
        <begin position="958"/>
        <end position="967"/>
    </location>
</feature>
<evidence type="ECO:0000256" key="3">
    <source>
        <dbReference type="ARBA" id="ARBA00022833"/>
    </source>
</evidence>
<comment type="subcellular location">
    <subcellularLocation>
        <location evidence="1">Nucleus</location>
    </subcellularLocation>
</comment>
<keyword evidence="4" id="KW-0805">Transcription regulation</keyword>
<keyword evidence="2" id="KW-0479">Metal-binding</keyword>
<feature type="compositionally biased region" description="Low complexity" evidence="8">
    <location>
        <begin position="27"/>
        <end position="37"/>
    </location>
</feature>
<feature type="region of interest" description="Disordered" evidence="8">
    <location>
        <begin position="186"/>
        <end position="205"/>
    </location>
</feature>
<keyword evidence="6" id="KW-0804">Transcription</keyword>
<evidence type="ECO:0000313" key="11">
    <source>
        <dbReference type="Proteomes" id="UP001194696"/>
    </source>
</evidence>
<dbReference type="PANTHER" id="PTHR31313">
    <property type="entry name" value="TY1 ENHANCER ACTIVATOR"/>
    <property type="match status" value="1"/>
</dbReference>
<dbReference type="PROSITE" id="PS50048">
    <property type="entry name" value="ZN2_CY6_FUNGAL_2"/>
    <property type="match status" value="1"/>
</dbReference>
<dbReference type="Pfam" id="PF04082">
    <property type="entry name" value="Fungal_trans"/>
    <property type="match status" value="1"/>
</dbReference>
<dbReference type="Pfam" id="PF00172">
    <property type="entry name" value="Zn_clus"/>
    <property type="match status" value="1"/>
</dbReference>
<feature type="region of interest" description="Disordered" evidence="8">
    <location>
        <begin position="23"/>
        <end position="44"/>
    </location>
</feature>
<dbReference type="InterPro" id="IPR051615">
    <property type="entry name" value="Transcr_Regulatory_Elem"/>
</dbReference>
<keyword evidence="3" id="KW-0862">Zinc</keyword>
<keyword evidence="11" id="KW-1185">Reference proteome</keyword>
<dbReference type="CDD" id="cd12148">
    <property type="entry name" value="fungal_TF_MHR"/>
    <property type="match status" value="1"/>
</dbReference>
<evidence type="ECO:0000256" key="2">
    <source>
        <dbReference type="ARBA" id="ARBA00022723"/>
    </source>
</evidence>
<dbReference type="SUPFAM" id="SSF57701">
    <property type="entry name" value="Zn2/Cys6 DNA-binding domain"/>
    <property type="match status" value="1"/>
</dbReference>
<sequence length="1191" mass="129938">MHENTNHSHFQVKAFWSNLAQEAPATSLSSPEPNNKLPPKKPSKRIRISTACINCRQKKIKCDGQIPCSHCEKFRTECVYPTVNKPANQEYVETLENRLKSVESHLQGLLSRGIGKGLNDLAADPSSDDMDHHHHNHNHNHNNAPYTPASVPATPPSKPPHDHGHSSSHSRHHSYSLPLARQFSGASISTPNLTGSDSDTEDATFTTDDSMDVLGLLMGSLKVDRDGAAQYIPKVLGQKERSYNDARTYNASPLSHLPDFSTLDWQTTDLPLPYTLPNTLLTPKAISALLDIYFNSVHTFLPVIHKTSFLTLCQEGEFRVPPFLLMAICAVAARHATDFELQDIPDLANLKGHHALYDHARALLDTYMDVPRLSTVQGLLLLAYYQTKEKRSGHFFRIRMYVNLATRMALDMGLNKALRKSVLELESSNTGDSLASAESPSRSASSHVPSFFDARANATNSNFASRDNSQKRLSHEKRIVLNQENRLAWLGCFFLDGLTSSLMGQDYCVSSPSLDIPKLIQEAGQMPDTVQGATLIFWLHHLELVQIYRRICCFYRTIANEQALAKAIKGAEMLTIQSSIDGWLLNLPAHLVYTDSQSTGGALPSYYTLYLHRFFYSHRLLLYRPLISNKAHRGDLKDSTSPMAKCSQAALMLTQIGEIIFQNYSWPWPGCGLFAYHMLQAAEIHVFQMITQSLADSQSLYYRTMDLIKGYVSLAKLPELEKDVMAMEETVSNFLMTPQGSLNQQNNMSSTGFSQQQHQNQHQQFVATPASDYSYASVMSPSSPAESVQRMPMQHNSHNGYYSNHQQGTEDTDMFSPLQAHAYPSFESANRVFRQPQGASTVATATTTAAATAAATAANASHFMGSSATDSNSFSIGFDLPSISSVTATQAPSTSNSGLYDTNGLPFYSSAAESNSMNIFGSNHQGGLYNSQSSFMQPVLAPVGDLLGMGGIDNRVFGSNSGNQGQSVSMTAPSTIQGAENKKKSVVPPPKPPKRILPQSTGSSSSSSVSQSLKPPVPKKPTRLTEAAPVAPAPAPRWIAPRPLAPAVTPLVPLIPANSGKDLYYGGKPSSAPANASNAGARTGGNGHGAAAPPPPPPPYTPSGAAPGSNGPVNSAGRTLKTLQPQSTLYGMGALVNTLGVEQQTHEPEPEPVYIPSDRSDVDIHEHAMYYLQMNPQLYDPLPPNNRRRLL</sequence>